<evidence type="ECO:0000313" key="1">
    <source>
        <dbReference type="EMBL" id="RXH78702.1"/>
    </source>
</evidence>
<organism evidence="1 2">
    <name type="scientific">Malus domestica</name>
    <name type="common">Apple</name>
    <name type="synonym">Pyrus malus</name>
    <dbReference type="NCBI Taxonomy" id="3750"/>
    <lineage>
        <taxon>Eukaryota</taxon>
        <taxon>Viridiplantae</taxon>
        <taxon>Streptophyta</taxon>
        <taxon>Embryophyta</taxon>
        <taxon>Tracheophyta</taxon>
        <taxon>Spermatophyta</taxon>
        <taxon>Magnoliopsida</taxon>
        <taxon>eudicotyledons</taxon>
        <taxon>Gunneridae</taxon>
        <taxon>Pentapetalae</taxon>
        <taxon>rosids</taxon>
        <taxon>fabids</taxon>
        <taxon>Rosales</taxon>
        <taxon>Rosaceae</taxon>
        <taxon>Amygdaloideae</taxon>
        <taxon>Maleae</taxon>
        <taxon>Malus</taxon>
    </lineage>
</organism>
<dbReference type="AlphaFoldDB" id="A0A498I900"/>
<dbReference type="SUPFAM" id="SSF82199">
    <property type="entry name" value="SET domain"/>
    <property type="match status" value="1"/>
</dbReference>
<dbReference type="Gene3D" id="3.90.1410.10">
    <property type="entry name" value="set domain protein methyltransferase, domain 1"/>
    <property type="match status" value="1"/>
</dbReference>
<name>A0A498I900_MALDO</name>
<accession>A0A498I900</accession>
<dbReference type="EMBL" id="RDQH01000339">
    <property type="protein sequence ID" value="RXH78702.1"/>
    <property type="molecule type" value="Genomic_DNA"/>
</dbReference>
<protein>
    <submittedName>
        <fullName evidence="1">Uncharacterized protein</fullName>
    </submittedName>
</protein>
<gene>
    <name evidence="1" type="ORF">DVH24_002220</name>
</gene>
<dbReference type="Proteomes" id="UP000290289">
    <property type="component" value="Chromosome 13"/>
</dbReference>
<reference evidence="1 2" key="1">
    <citation type="submission" date="2018-10" db="EMBL/GenBank/DDBJ databases">
        <title>A high-quality apple genome assembly.</title>
        <authorList>
            <person name="Hu J."/>
        </authorList>
    </citation>
    <scope>NUCLEOTIDE SEQUENCE [LARGE SCALE GENOMIC DNA]</scope>
    <source>
        <strain evidence="2">cv. HFTH1</strain>
        <tissue evidence="1">Young leaf</tissue>
    </source>
</reference>
<comment type="caution">
    <text evidence="1">The sequence shown here is derived from an EMBL/GenBank/DDBJ whole genome shotgun (WGS) entry which is preliminary data.</text>
</comment>
<dbReference type="STRING" id="3750.A0A498I900"/>
<proteinExistence type="predicted"/>
<evidence type="ECO:0000313" key="2">
    <source>
        <dbReference type="Proteomes" id="UP000290289"/>
    </source>
</evidence>
<keyword evidence="2" id="KW-1185">Reference proteome</keyword>
<dbReference type="InterPro" id="IPR046341">
    <property type="entry name" value="SET_dom_sf"/>
</dbReference>
<sequence>MGLDFGHGGFRCYRRVDWTRKKELLATLAWRLGRVVASSCVLNVILSRRHLLIPWSWIKTAQLSWSYLKVTHFLIKRRNCYKRFNTRQQIHVKRSSDPDWLSTSLGVMLQIATIIESTESVLQELHNAIVDMICWSSDEHNSKTAIVEGYNSDKQKQLLRRCENSGVKTRLQIAYVEGAGRGAIAADNLKVGDTALEIPMSLIVSEELVQADMYHVLEKFEGITPPETMLLLWSMKERRNCDSKYKMCFDTLPEDFNTANVMMVLVGTVLLDEITRAKQVIRRFNVLGRGRSRKTLEETLRKDLEYLDLTEDMTQNRAQWHFGAAQNEFTDGSSISNWTTHMLWGAWFSKNRDIFYYGLPSPLLDFSRICNEALSLQFLTWCYCGLKLVKHELSKMDG</sequence>